<evidence type="ECO:0000259" key="8">
    <source>
        <dbReference type="PROSITE" id="PS51085"/>
    </source>
</evidence>
<dbReference type="InterPro" id="IPR013352">
    <property type="entry name" value="Fe_hydrogenase_subset"/>
</dbReference>
<dbReference type="OrthoDB" id="9805142at2"/>
<keyword evidence="12" id="KW-1185">Reference proteome</keyword>
<proteinExistence type="predicted"/>
<dbReference type="Gene3D" id="4.10.260.20">
    <property type="entry name" value="Iron hydrogenase, small subunit"/>
    <property type="match status" value="1"/>
</dbReference>
<feature type="domain" description="4Fe-4S ferredoxin-type" evidence="9">
    <location>
        <begin position="185"/>
        <end position="214"/>
    </location>
</feature>
<keyword evidence="1" id="KW-0004">4Fe-4S</keyword>
<dbReference type="PROSITE" id="PS51379">
    <property type="entry name" value="4FE4S_FER_2"/>
    <property type="match status" value="2"/>
</dbReference>
<protein>
    <submittedName>
        <fullName evidence="11">NAD(P)-dependent iron-only hydrogenase catalytic subunit</fullName>
    </submittedName>
</protein>
<dbReference type="Gene3D" id="3.10.20.740">
    <property type="match status" value="1"/>
</dbReference>
<feature type="domain" description="2Fe-2S ferredoxin-type" evidence="8">
    <location>
        <begin position="1"/>
        <end position="83"/>
    </location>
</feature>
<feature type="domain" description="4Fe-4S His(Cys)3-ligated-type" evidence="10">
    <location>
        <begin position="83"/>
        <end position="122"/>
    </location>
</feature>
<dbReference type="CDD" id="cd00207">
    <property type="entry name" value="fer2"/>
    <property type="match status" value="1"/>
</dbReference>
<dbReference type="FunFam" id="3.10.20.740:FF:000005">
    <property type="entry name" value="NADH:ubiquinone oxidoreductase subunit"/>
    <property type="match status" value="1"/>
</dbReference>
<dbReference type="GO" id="GO:0008901">
    <property type="term" value="F:ferredoxin hydrogenase activity"/>
    <property type="evidence" value="ECO:0007669"/>
    <property type="project" value="InterPro"/>
</dbReference>
<evidence type="ECO:0000259" key="9">
    <source>
        <dbReference type="PROSITE" id="PS51379"/>
    </source>
</evidence>
<dbReference type="FunFam" id="4.10.260.20:FF:000001">
    <property type="entry name" value="NADP-reducing hydrogenase subunit HndD"/>
    <property type="match status" value="1"/>
</dbReference>
<dbReference type="PANTHER" id="PTHR11615">
    <property type="entry name" value="NITRATE, FORMATE, IRON DEHYDROGENASE"/>
    <property type="match status" value="1"/>
</dbReference>
<dbReference type="SUPFAM" id="SSF53920">
    <property type="entry name" value="Fe-only hydrogenase"/>
    <property type="match status" value="1"/>
</dbReference>
<dbReference type="GO" id="GO:0005506">
    <property type="term" value="F:iron ion binding"/>
    <property type="evidence" value="ECO:0007669"/>
    <property type="project" value="InterPro"/>
</dbReference>
<dbReference type="Gene3D" id="3.30.70.20">
    <property type="match status" value="1"/>
</dbReference>
<comment type="caution">
    <text evidence="11">The sequence shown here is derived from an EMBL/GenBank/DDBJ whole genome shotgun (WGS) entry which is preliminary data.</text>
</comment>
<dbReference type="EMBL" id="QNRX01000006">
    <property type="protein sequence ID" value="RBP66006.1"/>
    <property type="molecule type" value="Genomic_DNA"/>
</dbReference>
<evidence type="ECO:0000256" key="4">
    <source>
        <dbReference type="ARBA" id="ARBA00022737"/>
    </source>
</evidence>
<evidence type="ECO:0000313" key="11">
    <source>
        <dbReference type="EMBL" id="RBP66006.1"/>
    </source>
</evidence>
<dbReference type="Pfam" id="PF12838">
    <property type="entry name" value="Fer4_7"/>
    <property type="match status" value="1"/>
</dbReference>
<dbReference type="Pfam" id="PF10588">
    <property type="entry name" value="NADH-G_4Fe-4S_3"/>
    <property type="match status" value="1"/>
</dbReference>
<evidence type="ECO:0000256" key="7">
    <source>
        <dbReference type="ARBA" id="ARBA00023014"/>
    </source>
</evidence>
<dbReference type="GO" id="GO:0051539">
    <property type="term" value="F:4 iron, 4 sulfur cluster binding"/>
    <property type="evidence" value="ECO:0007669"/>
    <property type="project" value="UniProtKB-KW"/>
</dbReference>
<feature type="domain" description="4Fe-4S ferredoxin-type" evidence="9">
    <location>
        <begin position="142"/>
        <end position="172"/>
    </location>
</feature>
<dbReference type="Pfam" id="PF02906">
    <property type="entry name" value="Fe_hyd_lg_C"/>
    <property type="match status" value="1"/>
</dbReference>
<dbReference type="SUPFAM" id="SSF54292">
    <property type="entry name" value="2Fe-2S ferredoxin-like"/>
    <property type="match status" value="1"/>
</dbReference>
<evidence type="ECO:0000313" key="12">
    <source>
        <dbReference type="Proteomes" id="UP000253490"/>
    </source>
</evidence>
<dbReference type="InterPro" id="IPR004108">
    <property type="entry name" value="Fe_hydrogenase_lsu_C"/>
</dbReference>
<dbReference type="InterPro" id="IPR050340">
    <property type="entry name" value="Cytosolic_Fe-S_CAF"/>
</dbReference>
<dbReference type="NCBIfam" id="TIGR02512">
    <property type="entry name" value="FeFe_hydrog_A"/>
    <property type="match status" value="1"/>
</dbReference>
<keyword evidence="3" id="KW-0479">Metal-binding</keyword>
<keyword evidence="7" id="KW-0411">Iron-sulfur</keyword>
<evidence type="ECO:0000256" key="2">
    <source>
        <dbReference type="ARBA" id="ARBA00022714"/>
    </source>
</evidence>
<dbReference type="InterPro" id="IPR017896">
    <property type="entry name" value="4Fe4S_Fe-S-bd"/>
</dbReference>
<gene>
    <name evidence="11" type="ORF">DES36_106118</name>
</gene>
<evidence type="ECO:0000259" key="10">
    <source>
        <dbReference type="PROSITE" id="PS51839"/>
    </source>
</evidence>
<evidence type="ECO:0000256" key="5">
    <source>
        <dbReference type="ARBA" id="ARBA00023002"/>
    </source>
</evidence>
<dbReference type="PROSITE" id="PS51839">
    <property type="entry name" value="4FE4S_HC3"/>
    <property type="match status" value="1"/>
</dbReference>
<dbReference type="InterPro" id="IPR036991">
    <property type="entry name" value="Fe_hydrogenase_ssu_sf"/>
</dbReference>
<dbReference type="AlphaFoldDB" id="A0A366I904"/>
<evidence type="ECO:0000256" key="1">
    <source>
        <dbReference type="ARBA" id="ARBA00022485"/>
    </source>
</evidence>
<accession>A0A366I904</accession>
<dbReference type="InterPro" id="IPR009016">
    <property type="entry name" value="Fe_hydrogenase"/>
</dbReference>
<keyword evidence="5" id="KW-0560">Oxidoreductase</keyword>
<reference evidence="11 12" key="1">
    <citation type="submission" date="2018-06" db="EMBL/GenBank/DDBJ databases">
        <title>Genomic Encyclopedia of Type Strains, Phase IV (KMG-IV): sequencing the most valuable type-strain genomes for metagenomic binning, comparative biology and taxonomic classification.</title>
        <authorList>
            <person name="Goeker M."/>
        </authorList>
    </citation>
    <scope>NUCLEOTIDE SEQUENCE [LARGE SCALE GENOMIC DNA]</scope>
    <source>
        <strain evidence="11 12">DSM 22112</strain>
    </source>
</reference>
<dbReference type="Gene3D" id="3.40.50.1780">
    <property type="match status" value="1"/>
</dbReference>
<dbReference type="InterPro" id="IPR036010">
    <property type="entry name" value="2Fe-2S_ferredoxin-like_sf"/>
</dbReference>
<dbReference type="InterPro" id="IPR049830">
    <property type="entry name" value="HndD"/>
</dbReference>
<evidence type="ECO:0000256" key="6">
    <source>
        <dbReference type="ARBA" id="ARBA00023004"/>
    </source>
</evidence>
<dbReference type="PROSITE" id="PS51085">
    <property type="entry name" value="2FE2S_FER_2"/>
    <property type="match status" value="1"/>
</dbReference>
<dbReference type="Pfam" id="PF02256">
    <property type="entry name" value="Fe_hyd_SSU"/>
    <property type="match status" value="1"/>
</dbReference>
<dbReference type="PROSITE" id="PS00198">
    <property type="entry name" value="4FE4S_FER_1"/>
    <property type="match status" value="1"/>
</dbReference>
<dbReference type="InterPro" id="IPR019574">
    <property type="entry name" value="NADH_UbQ_OxRdtase_Gsu_4Fe4S-bd"/>
</dbReference>
<dbReference type="InterPro" id="IPR001041">
    <property type="entry name" value="2Fe-2S_ferredoxin-type"/>
</dbReference>
<dbReference type="InterPro" id="IPR003149">
    <property type="entry name" value="Fe_hydrogenase_ssu"/>
</dbReference>
<evidence type="ECO:0000256" key="3">
    <source>
        <dbReference type="ARBA" id="ARBA00022723"/>
    </source>
</evidence>
<keyword evidence="6" id="KW-0408">Iron</keyword>
<dbReference type="SMART" id="SM00902">
    <property type="entry name" value="Fe_hyd_SSU"/>
    <property type="match status" value="1"/>
</dbReference>
<name>A0A366I904_9FIRM</name>
<dbReference type="GO" id="GO:0051537">
    <property type="term" value="F:2 iron, 2 sulfur cluster binding"/>
    <property type="evidence" value="ECO:0007669"/>
    <property type="project" value="UniProtKB-KW"/>
</dbReference>
<organism evidence="11 12">
    <name type="scientific">Alkalibaculum bacchi</name>
    <dbReference type="NCBI Taxonomy" id="645887"/>
    <lineage>
        <taxon>Bacteria</taxon>
        <taxon>Bacillati</taxon>
        <taxon>Bacillota</taxon>
        <taxon>Clostridia</taxon>
        <taxon>Eubacteriales</taxon>
        <taxon>Eubacteriaceae</taxon>
        <taxon>Alkalibaculum</taxon>
    </lineage>
</organism>
<dbReference type="Pfam" id="PF13510">
    <property type="entry name" value="Fer2_4"/>
    <property type="match status" value="1"/>
</dbReference>
<dbReference type="Proteomes" id="UP000253490">
    <property type="component" value="Unassembled WGS sequence"/>
</dbReference>
<keyword evidence="4" id="KW-0677">Repeat</keyword>
<dbReference type="Gene3D" id="3.40.950.10">
    <property type="entry name" value="Fe-only Hydrogenase (Larger Subunit), Chain L, domain 3"/>
    <property type="match status" value="1"/>
</dbReference>
<dbReference type="InterPro" id="IPR017900">
    <property type="entry name" value="4Fe4S_Fe_S_CS"/>
</dbReference>
<dbReference type="NCBIfam" id="NF040763">
    <property type="entry name" value="FeFe_hydrog_A6"/>
    <property type="match status" value="1"/>
</dbReference>
<keyword evidence="2" id="KW-0001">2Fe-2S</keyword>
<dbReference type="SMART" id="SM00929">
    <property type="entry name" value="NADH-G_4Fe-4S_3"/>
    <property type="match status" value="1"/>
</dbReference>
<sequence>MINLTINGKDVCVPKDSTILDAAKKLNIKIPTLCHMSLYDMQFFNQHASCRVCVVEEVGRKKLLPACGTPVSEGMKIATDTPRAIRARRTIVELLLSDHPNDCLICPKNTDCELQQIAADLGVREIKYQGEMVTVPVDNSTYSIVRDMSKCILCKRCETMCSNVQTVHALTDIGRGFDTIMGAAFNAPMNETTCTFCGQCLAVCPTGALTEVNNVSKVWDAINSNKVVIVQTAPAVRVALGEEFGMEPGSLVTGQMVAALRRLGFDKVFDTDFAADLTIMEEASELIHRIQHGGKLPLLTSCCPGWIKFLEHQFSDMLDIPSTCKSPHEMFGAIAKTYLAEKMGVKPEDMVVVSIMPCVAKKYEAARPELSEGPDHDVDIVITTRELGLMIKEACIDFVNLDEEEFDNPLGESTGASVIFGTTGGVIEAALRTAYEMLTNKTLEFVEFQQLRGMQGIKEATIDIDGMPINIAVSHGLGNARKLLEKIRSGEANYHAIEIMACPGGCIGGAGQPFHHGDMTLLEKRANGLYKDDRSKTLRKSHKNPMIKKLYDEFLGEPYSEKAHELLHTEYVARKKV</sequence>
<dbReference type="SUPFAM" id="SSF54862">
    <property type="entry name" value="4Fe-4S ferredoxins"/>
    <property type="match status" value="1"/>
</dbReference>
<dbReference type="FunFam" id="3.30.70.20:FF:000035">
    <property type="entry name" value="Iron hydrogenase 1"/>
    <property type="match status" value="1"/>
</dbReference>